<dbReference type="Gene3D" id="3.40.50.720">
    <property type="entry name" value="NAD(P)-binding Rossmann-like Domain"/>
    <property type="match status" value="1"/>
</dbReference>
<dbReference type="AlphaFoldDB" id="A0A6J7HYY9"/>
<evidence type="ECO:0000256" key="10">
    <source>
        <dbReference type="ARBA" id="ARBA00023027"/>
    </source>
</evidence>
<gene>
    <name evidence="15" type="ORF">UFOPK3614_01004</name>
</gene>
<dbReference type="InterPro" id="IPR016040">
    <property type="entry name" value="NAD(P)-bd_dom"/>
</dbReference>
<dbReference type="SUPFAM" id="SSF51735">
    <property type="entry name" value="NAD(P)-binding Rossmann-fold domains"/>
    <property type="match status" value="1"/>
</dbReference>
<dbReference type="EMBL" id="CAFBMS010000069">
    <property type="protein sequence ID" value="CAB4923694.1"/>
    <property type="molecule type" value="Genomic_DNA"/>
</dbReference>
<dbReference type="GO" id="GO:0042732">
    <property type="term" value="P:D-xylose metabolic process"/>
    <property type="evidence" value="ECO:0007669"/>
    <property type="project" value="InterPro"/>
</dbReference>
<keyword evidence="7" id="KW-0210">Decarboxylase</keyword>
<sequence length="318" mass="34583">MRVLVTGGAGFIGSHLADALIARGDQVVALDNFSTGSTANIKHITKNFEIIDGDIRNVYLINDAIKDVDLVFHMAAALGVNTILETPLESISTNIAGSEVVLNAAANHKKRILIASTSEIYGKNPKQPLDETDDRVVGSPQKIRWSYSDAKAIEEAMAFSLNKEKGLKVTTARLFNTVGSRQSAHYGMVVPRFVRSALKNEPISIYGDGTQSRVFCHVHDAIEALLALVGTDKTINEVYNVGGTGEISIKELADQVIKETKSGSSIEYIAYEKAYAPGFEDMQRRVPDISKIKQELNWAPKKNLSQIIADVAAHISNS</sequence>
<organism evidence="15">
    <name type="scientific">freshwater metagenome</name>
    <dbReference type="NCBI Taxonomy" id="449393"/>
    <lineage>
        <taxon>unclassified sequences</taxon>
        <taxon>metagenomes</taxon>
        <taxon>ecological metagenomes</taxon>
    </lineage>
</organism>
<proteinExistence type="inferred from homology"/>
<evidence type="ECO:0000256" key="2">
    <source>
        <dbReference type="ARBA" id="ARBA00004447"/>
    </source>
</evidence>
<comment type="similarity">
    <text evidence="4">Belongs to the NAD(P)-dependent epimerase/dehydratase family. UDP-glucuronic acid decarboxylase subfamily.</text>
</comment>
<keyword evidence="12" id="KW-0472">Membrane</keyword>
<evidence type="ECO:0000256" key="8">
    <source>
        <dbReference type="ARBA" id="ARBA00022968"/>
    </source>
</evidence>
<evidence type="ECO:0000313" key="15">
    <source>
        <dbReference type="EMBL" id="CAB4923694.1"/>
    </source>
</evidence>
<keyword evidence="6" id="KW-0812">Transmembrane</keyword>
<evidence type="ECO:0000259" key="14">
    <source>
        <dbReference type="Pfam" id="PF16363"/>
    </source>
</evidence>
<dbReference type="EC" id="4.1.1.35" evidence="5"/>
<evidence type="ECO:0000256" key="12">
    <source>
        <dbReference type="ARBA" id="ARBA00023136"/>
    </source>
</evidence>
<evidence type="ECO:0000256" key="11">
    <source>
        <dbReference type="ARBA" id="ARBA00023034"/>
    </source>
</evidence>
<protein>
    <recommendedName>
        <fullName evidence="5">UDP-glucuronate decarboxylase</fullName>
        <ecNumber evidence="5">4.1.1.35</ecNumber>
    </recommendedName>
</protein>
<accession>A0A6J7HYY9</accession>
<evidence type="ECO:0000256" key="13">
    <source>
        <dbReference type="ARBA" id="ARBA00023239"/>
    </source>
</evidence>
<feature type="domain" description="NAD(P)-binding" evidence="14">
    <location>
        <begin position="4"/>
        <end position="310"/>
    </location>
</feature>
<keyword evidence="8" id="KW-0735">Signal-anchor</keyword>
<evidence type="ECO:0000256" key="7">
    <source>
        <dbReference type="ARBA" id="ARBA00022793"/>
    </source>
</evidence>
<comment type="cofactor">
    <cofactor evidence="1">
        <name>NAD(+)</name>
        <dbReference type="ChEBI" id="CHEBI:57540"/>
    </cofactor>
</comment>
<keyword evidence="10" id="KW-0520">NAD</keyword>
<reference evidence="15" key="1">
    <citation type="submission" date="2020-05" db="EMBL/GenBank/DDBJ databases">
        <authorList>
            <person name="Chiriac C."/>
            <person name="Salcher M."/>
            <person name="Ghai R."/>
            <person name="Kavagutti S V."/>
        </authorList>
    </citation>
    <scope>NUCLEOTIDE SEQUENCE</scope>
</reference>
<dbReference type="InterPro" id="IPR044516">
    <property type="entry name" value="UXS-like"/>
</dbReference>
<evidence type="ECO:0000256" key="4">
    <source>
        <dbReference type="ARBA" id="ARBA00007505"/>
    </source>
</evidence>
<dbReference type="GO" id="GO:0033320">
    <property type="term" value="P:UDP-D-xylose biosynthetic process"/>
    <property type="evidence" value="ECO:0007669"/>
    <property type="project" value="UniProtKB-UniPathway"/>
</dbReference>
<keyword evidence="13" id="KW-0456">Lyase</keyword>
<comment type="subcellular location">
    <subcellularLocation>
        <location evidence="2">Golgi apparatus</location>
        <location evidence="2">Golgi stack membrane</location>
        <topology evidence="2">Single-pass type II membrane protein</topology>
    </subcellularLocation>
</comment>
<dbReference type="PANTHER" id="PTHR43078">
    <property type="entry name" value="UDP-GLUCURONIC ACID DECARBOXYLASE-RELATED"/>
    <property type="match status" value="1"/>
</dbReference>
<keyword evidence="11" id="KW-0333">Golgi apparatus</keyword>
<dbReference type="GO" id="GO:0048040">
    <property type="term" value="F:UDP-glucuronate decarboxylase activity"/>
    <property type="evidence" value="ECO:0007669"/>
    <property type="project" value="UniProtKB-EC"/>
</dbReference>
<evidence type="ECO:0000256" key="3">
    <source>
        <dbReference type="ARBA" id="ARBA00005100"/>
    </source>
</evidence>
<comment type="pathway">
    <text evidence="3">Nucleotide-sugar biosynthesis; UDP-alpha-D-xylose biosynthesis; UDP-alpha-D-xylose from UDP-alpha-D-glucuronate: step 1/1.</text>
</comment>
<evidence type="ECO:0000256" key="5">
    <source>
        <dbReference type="ARBA" id="ARBA00012290"/>
    </source>
</evidence>
<dbReference type="GO" id="GO:0032580">
    <property type="term" value="C:Golgi cisterna membrane"/>
    <property type="evidence" value="ECO:0007669"/>
    <property type="project" value="UniProtKB-SubCell"/>
</dbReference>
<evidence type="ECO:0000256" key="6">
    <source>
        <dbReference type="ARBA" id="ARBA00022692"/>
    </source>
</evidence>
<evidence type="ECO:0000256" key="1">
    <source>
        <dbReference type="ARBA" id="ARBA00001911"/>
    </source>
</evidence>
<dbReference type="Pfam" id="PF16363">
    <property type="entry name" value="GDP_Man_Dehyd"/>
    <property type="match status" value="1"/>
</dbReference>
<dbReference type="PANTHER" id="PTHR43078:SF6">
    <property type="entry name" value="UDP-GLUCURONIC ACID DECARBOXYLASE 1"/>
    <property type="match status" value="1"/>
</dbReference>
<name>A0A6J7HYY9_9ZZZZ</name>
<dbReference type="InterPro" id="IPR036291">
    <property type="entry name" value="NAD(P)-bd_dom_sf"/>
</dbReference>
<evidence type="ECO:0000256" key="9">
    <source>
        <dbReference type="ARBA" id="ARBA00022989"/>
    </source>
</evidence>
<dbReference type="UniPathway" id="UPA00796">
    <property type="reaction ID" value="UER00771"/>
</dbReference>
<keyword evidence="9" id="KW-1133">Transmembrane helix</keyword>
<dbReference type="GO" id="GO:0070403">
    <property type="term" value="F:NAD+ binding"/>
    <property type="evidence" value="ECO:0007669"/>
    <property type="project" value="InterPro"/>
</dbReference>